<evidence type="ECO:0000256" key="5">
    <source>
        <dbReference type="ARBA" id="ARBA00022990"/>
    </source>
</evidence>
<evidence type="ECO:0000259" key="13">
    <source>
        <dbReference type="PROSITE" id="PS50848"/>
    </source>
</evidence>
<gene>
    <name evidence="14" type="ORF">NEZAVI_LOCUS931</name>
</gene>
<comment type="subcellular location">
    <subcellularLocation>
        <location evidence="1">Cytoplasm</location>
    </subcellularLocation>
</comment>
<dbReference type="InterPro" id="IPR051213">
    <property type="entry name" value="START_lipid_transfer"/>
</dbReference>
<dbReference type="GO" id="GO:0008289">
    <property type="term" value="F:lipid binding"/>
    <property type="evidence" value="ECO:0007669"/>
    <property type="project" value="UniProtKB-KW"/>
</dbReference>
<dbReference type="GO" id="GO:0006869">
    <property type="term" value="P:lipid transport"/>
    <property type="evidence" value="ECO:0007669"/>
    <property type="project" value="UniProtKB-KW"/>
</dbReference>
<dbReference type="FunFam" id="3.30.530.20:FF:000017">
    <property type="entry name" value="Phosphatidylcholine transfer protein, putative"/>
    <property type="match status" value="1"/>
</dbReference>
<name>A0A9P0H1B3_NEZVI</name>
<evidence type="ECO:0000313" key="15">
    <source>
        <dbReference type="Proteomes" id="UP001152798"/>
    </source>
</evidence>
<accession>A0A9P0H1B3</accession>
<feature type="region of interest" description="Disordered" evidence="12">
    <location>
        <begin position="399"/>
        <end position="431"/>
    </location>
</feature>
<keyword evidence="7" id="KW-0446">Lipid-binding</keyword>
<dbReference type="PROSITE" id="PS50848">
    <property type="entry name" value="START"/>
    <property type="match status" value="1"/>
</dbReference>
<sequence length="466" mass="54457">MIVPFFAVARILFQNNCRTNVRNNTLGTLLRKDSIHHFHNATFSNICLRFHRRFDKVVLPHKKKSIWTPWNCLSQLKKILKSNPVEAAKMCVEQIEFVLAQRIRRGQQMITLYSKIWDEGSLKQFFQKMRRIFNRKGKQLIISGSILAFDWEHERISVDELERHVDEMNLCHTLRKKSADGEGDGKVCVGPDCSCPECDSDSDVHCWEPFIKEEDLMLWKMEETNHPGSGLFCYKVYGKYADVTADDFLDVFLDTENRTKWDQHVAAIKVIDSEPMSNSDVIYWETKWPSFFSNRDYVFKRRYHKNEENKVIVIMNKSTEHPMYPPTSSKARVTEYWSYMVIKSNTAFNQPGIEFSLTYFDNPGVSLPSSLSLWITVQGVPNYLKNLRREALAKHERRKEFEIVDNEPESPPPEKGTIYRQSSTPGPTDEKPLSDMEIFYLVGTCIEKIKASLWNVSRRNPVHYVQ</sequence>
<dbReference type="PANTHER" id="PTHR19308">
    <property type="entry name" value="PHOSPHATIDYLCHOLINE TRANSFER PROTEIN"/>
    <property type="match status" value="1"/>
</dbReference>
<evidence type="ECO:0000256" key="7">
    <source>
        <dbReference type="ARBA" id="ARBA00023121"/>
    </source>
</evidence>
<evidence type="ECO:0000256" key="8">
    <source>
        <dbReference type="ARBA" id="ARBA00063535"/>
    </source>
</evidence>
<dbReference type="SUPFAM" id="SSF55961">
    <property type="entry name" value="Bet v1-like"/>
    <property type="match status" value="1"/>
</dbReference>
<dbReference type="Proteomes" id="UP001152798">
    <property type="component" value="Chromosome 1"/>
</dbReference>
<evidence type="ECO:0000256" key="4">
    <source>
        <dbReference type="ARBA" id="ARBA00022553"/>
    </source>
</evidence>
<dbReference type="AlphaFoldDB" id="A0A9P0H1B3"/>
<dbReference type="GO" id="GO:0005829">
    <property type="term" value="C:cytosol"/>
    <property type="evidence" value="ECO:0007669"/>
    <property type="project" value="UniProtKB-ARBA"/>
</dbReference>
<reference evidence="14" key="1">
    <citation type="submission" date="2022-01" db="EMBL/GenBank/DDBJ databases">
        <authorList>
            <person name="King R."/>
        </authorList>
    </citation>
    <scope>NUCLEOTIDE SEQUENCE</scope>
</reference>
<dbReference type="PANTHER" id="PTHR19308:SF8">
    <property type="entry name" value="STAR-RELATED LIPID TRANSFER PROTEIN 7, MITOCHONDRIAL"/>
    <property type="match status" value="1"/>
</dbReference>
<keyword evidence="4" id="KW-0597">Phosphoprotein</keyword>
<proteinExistence type="predicted"/>
<evidence type="ECO:0000256" key="10">
    <source>
        <dbReference type="ARBA" id="ARBA00077188"/>
    </source>
</evidence>
<protein>
    <recommendedName>
        <fullName evidence="9">Phosphatidylcholine transfer protein</fullName>
    </recommendedName>
    <alternativeName>
        <fullName evidence="11">START domain-containing protein 2</fullName>
    </alternativeName>
    <alternativeName>
        <fullName evidence="10">StAR-related lipid transfer protein 2</fullName>
    </alternativeName>
</protein>
<dbReference type="OrthoDB" id="1295045at2759"/>
<dbReference type="Gene3D" id="3.30.530.20">
    <property type="match status" value="1"/>
</dbReference>
<keyword evidence="3" id="KW-0963">Cytoplasm</keyword>
<evidence type="ECO:0000256" key="11">
    <source>
        <dbReference type="ARBA" id="ARBA00079049"/>
    </source>
</evidence>
<comment type="subunit">
    <text evidence="8">Interacts with ACOT13/THEM2.</text>
</comment>
<evidence type="ECO:0000256" key="6">
    <source>
        <dbReference type="ARBA" id="ARBA00023055"/>
    </source>
</evidence>
<dbReference type="EMBL" id="OV725077">
    <property type="protein sequence ID" value="CAH1389535.1"/>
    <property type="molecule type" value="Genomic_DNA"/>
</dbReference>
<evidence type="ECO:0000256" key="3">
    <source>
        <dbReference type="ARBA" id="ARBA00022490"/>
    </source>
</evidence>
<organism evidence="14 15">
    <name type="scientific">Nezara viridula</name>
    <name type="common">Southern green stink bug</name>
    <name type="synonym">Cimex viridulus</name>
    <dbReference type="NCBI Taxonomy" id="85310"/>
    <lineage>
        <taxon>Eukaryota</taxon>
        <taxon>Metazoa</taxon>
        <taxon>Ecdysozoa</taxon>
        <taxon>Arthropoda</taxon>
        <taxon>Hexapoda</taxon>
        <taxon>Insecta</taxon>
        <taxon>Pterygota</taxon>
        <taxon>Neoptera</taxon>
        <taxon>Paraneoptera</taxon>
        <taxon>Hemiptera</taxon>
        <taxon>Heteroptera</taxon>
        <taxon>Panheteroptera</taxon>
        <taxon>Pentatomomorpha</taxon>
        <taxon>Pentatomoidea</taxon>
        <taxon>Pentatomidae</taxon>
        <taxon>Pentatominae</taxon>
        <taxon>Nezara</taxon>
    </lineage>
</organism>
<evidence type="ECO:0000256" key="12">
    <source>
        <dbReference type="SAM" id="MobiDB-lite"/>
    </source>
</evidence>
<dbReference type="SMART" id="SM00234">
    <property type="entry name" value="START"/>
    <property type="match status" value="1"/>
</dbReference>
<dbReference type="InterPro" id="IPR002913">
    <property type="entry name" value="START_lipid-bd_dom"/>
</dbReference>
<evidence type="ECO:0000256" key="9">
    <source>
        <dbReference type="ARBA" id="ARBA00069061"/>
    </source>
</evidence>
<evidence type="ECO:0000256" key="2">
    <source>
        <dbReference type="ARBA" id="ARBA00022448"/>
    </source>
</evidence>
<feature type="domain" description="START" evidence="13">
    <location>
        <begin position="219"/>
        <end position="396"/>
    </location>
</feature>
<keyword evidence="15" id="KW-1185">Reference proteome</keyword>
<evidence type="ECO:0000256" key="1">
    <source>
        <dbReference type="ARBA" id="ARBA00004496"/>
    </source>
</evidence>
<dbReference type="InterPro" id="IPR023393">
    <property type="entry name" value="START-like_dom_sf"/>
</dbReference>
<dbReference type="Pfam" id="PF01852">
    <property type="entry name" value="START"/>
    <property type="match status" value="1"/>
</dbReference>
<keyword evidence="2" id="KW-0813">Transport</keyword>
<evidence type="ECO:0000313" key="14">
    <source>
        <dbReference type="EMBL" id="CAH1389535.1"/>
    </source>
</evidence>
<keyword evidence="6" id="KW-0445">Lipid transport</keyword>
<keyword evidence="5" id="KW-0007">Acetylation</keyword>